<feature type="compositionally biased region" description="Low complexity" evidence="1">
    <location>
        <begin position="74"/>
        <end position="118"/>
    </location>
</feature>
<evidence type="ECO:0000313" key="4">
    <source>
        <dbReference type="Proteomes" id="UP000735302"/>
    </source>
</evidence>
<accession>A0AAV4ABN7</accession>
<feature type="region of interest" description="Disordered" evidence="1">
    <location>
        <begin position="47"/>
        <end position="143"/>
    </location>
</feature>
<organism evidence="3 4">
    <name type="scientific">Plakobranchus ocellatus</name>
    <dbReference type="NCBI Taxonomy" id="259542"/>
    <lineage>
        <taxon>Eukaryota</taxon>
        <taxon>Metazoa</taxon>
        <taxon>Spiralia</taxon>
        <taxon>Lophotrochozoa</taxon>
        <taxon>Mollusca</taxon>
        <taxon>Gastropoda</taxon>
        <taxon>Heterobranchia</taxon>
        <taxon>Euthyneura</taxon>
        <taxon>Panpulmonata</taxon>
        <taxon>Sacoglossa</taxon>
        <taxon>Placobranchoidea</taxon>
        <taxon>Plakobranchidae</taxon>
        <taxon>Plakobranchus</taxon>
    </lineage>
</organism>
<dbReference type="Proteomes" id="UP000735302">
    <property type="component" value="Unassembled WGS sequence"/>
</dbReference>
<keyword evidence="2" id="KW-0732">Signal</keyword>
<evidence type="ECO:0000256" key="1">
    <source>
        <dbReference type="SAM" id="MobiDB-lite"/>
    </source>
</evidence>
<keyword evidence="4" id="KW-1185">Reference proteome</keyword>
<name>A0AAV4ABN7_9GAST</name>
<protein>
    <submittedName>
        <fullName evidence="3">NAD-dependent deacetylase sirtuin 2 homolog</fullName>
    </submittedName>
</protein>
<evidence type="ECO:0000256" key="2">
    <source>
        <dbReference type="SAM" id="SignalP"/>
    </source>
</evidence>
<sequence length="143" mass="15057">MILIFILFASLSWRDVFKGSTCDEGCQELADLLGWGDELKATVQREHARIDKENLSKPSSGSNAKANTSTGYAQSQKSTKGSDSKTSSGPPKSKTVASSKTSKATSSSSTTAKKGASSIPSPKQKGTVSPVKESKNSPNKRSL</sequence>
<comment type="caution">
    <text evidence="3">The sequence shown here is derived from an EMBL/GenBank/DDBJ whole genome shotgun (WGS) entry which is preliminary data.</text>
</comment>
<evidence type="ECO:0000313" key="3">
    <source>
        <dbReference type="EMBL" id="GFO04066.1"/>
    </source>
</evidence>
<proteinExistence type="predicted"/>
<reference evidence="3 4" key="1">
    <citation type="journal article" date="2021" name="Elife">
        <title>Chloroplast acquisition without the gene transfer in kleptoplastic sea slugs, Plakobranchus ocellatus.</title>
        <authorList>
            <person name="Maeda T."/>
            <person name="Takahashi S."/>
            <person name="Yoshida T."/>
            <person name="Shimamura S."/>
            <person name="Takaki Y."/>
            <person name="Nagai Y."/>
            <person name="Toyoda A."/>
            <person name="Suzuki Y."/>
            <person name="Arimoto A."/>
            <person name="Ishii H."/>
            <person name="Satoh N."/>
            <person name="Nishiyama T."/>
            <person name="Hasebe M."/>
            <person name="Maruyama T."/>
            <person name="Minagawa J."/>
            <person name="Obokata J."/>
            <person name="Shigenobu S."/>
        </authorList>
    </citation>
    <scope>NUCLEOTIDE SEQUENCE [LARGE SCALE GENOMIC DNA]</scope>
</reference>
<dbReference type="EMBL" id="BLXT01003735">
    <property type="protein sequence ID" value="GFO04066.1"/>
    <property type="molecule type" value="Genomic_DNA"/>
</dbReference>
<dbReference type="AlphaFoldDB" id="A0AAV4ABN7"/>
<gene>
    <name evidence="3" type="ORF">PoB_003057100</name>
</gene>
<feature type="compositionally biased region" description="Polar residues" evidence="1">
    <location>
        <begin position="56"/>
        <end position="73"/>
    </location>
</feature>
<feature type="chain" id="PRO_5043966048" evidence="2">
    <location>
        <begin position="20"/>
        <end position="143"/>
    </location>
</feature>
<feature type="signal peptide" evidence="2">
    <location>
        <begin position="1"/>
        <end position="19"/>
    </location>
</feature>
<dbReference type="Gene3D" id="3.40.50.1220">
    <property type="entry name" value="TPP-binding domain"/>
    <property type="match status" value="1"/>
</dbReference>